<keyword evidence="2" id="KW-0472">Membrane</keyword>
<keyword evidence="5" id="KW-1185">Reference proteome</keyword>
<accession>A0A9X2N8N6</accession>
<keyword evidence="2" id="KW-0812">Transmembrane</keyword>
<feature type="transmembrane region" description="Helical" evidence="2">
    <location>
        <begin position="743"/>
        <end position="764"/>
    </location>
</feature>
<evidence type="ECO:0000313" key="5">
    <source>
        <dbReference type="Proteomes" id="UP001144096"/>
    </source>
</evidence>
<dbReference type="InterPro" id="IPR027417">
    <property type="entry name" value="P-loop_NTPase"/>
</dbReference>
<feature type="transmembrane region" description="Helical" evidence="2">
    <location>
        <begin position="6"/>
        <end position="24"/>
    </location>
</feature>
<dbReference type="InterPro" id="IPR003593">
    <property type="entry name" value="AAA+_ATPase"/>
</dbReference>
<dbReference type="AlphaFoldDB" id="A0A9X2N8N6"/>
<sequence length="904" mass="101186">MPLSLTQIVSIVAGLAVAVTGYVYQRRKYLKSLTRDLGLETFPQYIVRGIGSRLVRRLRPRVAARLSLRDFALNRLEASSNRLLVPAAVPVELVLDDMFVPLTAIAADRSRLSATAIRDSGHRRILLVGDPGSGKSTVVKRIYRDICRTSIAIDASFARIPVFMELRKLTSAKFDGAGLVESVEKEVTSINTYASKDLYDSFADTGRVTVLLDGLDEVNTSEFDAVSAQISELCDHLAKRHAHNQVIVTTRRQLYVNLAPEFTETFDAHLTLEPFTADDMYEFLRKWPFQTTPERHRSRIFGNLAAQPNIRSMCETPLILAMYVATDQITGGEGLPETRPDFYRAVVDELLVRRWGRQLGLTTGLNVLRRTRRQVLGRIALEHLLDGSQSRNALDWSKAVAIVQDEEGLSEAAAGQRLRELSRDTGLFTEERKEETLRFVHLTFCEFLAADAVDRGDEETWHRITRKVEEGSSHRFGERLAEVIVFSVALQKNDRIRRESLLWTLRTGVELGLRAIADSQPYDDEVVMAELARITDALADVTDRDETWFHLFRLAAIALRDRELAESSITGSKPSYLKPFFVSVTAGVEDGFDPLFVSYLRLDPGAALELARSLGLEIARERPKLLIKVLDEPAVLARALAEFQASKEGMRDWARILAIGIFYHGSVSRRLASTTAVFPVSEWLPPREGKKRCWHNSRIDPGAITGAVFEAGCRWPASSPCLKFLATMPIYGSIRSQRIRNAISALTSLKLVFIVLACHLPTWFDLIHPVHAAILSALASITYLLSFLPLRFNHLDPQLRAAFRFIGRDMWEPGNRQLIETVISNPGSSTHELAVIVRAVGRRFSTKFGIPFPAIMTLTPVTRLDLFDLAQPALVSLEVDGDEPETTEGDLRRSPLPRPVTPTD</sequence>
<protein>
    <submittedName>
        <fullName evidence="4">NACHT domain-containing protein</fullName>
    </submittedName>
</protein>
<dbReference type="SMART" id="SM00382">
    <property type="entry name" value="AAA"/>
    <property type="match status" value="1"/>
</dbReference>
<dbReference type="PANTHER" id="PTHR46844:SF1">
    <property type="entry name" value="SLR5058 PROTEIN"/>
    <property type="match status" value="1"/>
</dbReference>
<dbReference type="SUPFAM" id="SSF52540">
    <property type="entry name" value="P-loop containing nucleoside triphosphate hydrolases"/>
    <property type="match status" value="1"/>
</dbReference>
<dbReference type="RefSeq" id="WP_257919242.1">
    <property type="nucleotide sequence ID" value="NZ_JAMXQV010000003.1"/>
</dbReference>
<gene>
    <name evidence="4" type="ORF">M8542_07210</name>
</gene>
<evidence type="ECO:0000259" key="3">
    <source>
        <dbReference type="PROSITE" id="PS50837"/>
    </source>
</evidence>
<dbReference type="PANTHER" id="PTHR46844">
    <property type="entry name" value="SLR5058 PROTEIN"/>
    <property type="match status" value="1"/>
</dbReference>
<dbReference type="Gene3D" id="3.40.50.300">
    <property type="entry name" value="P-loop containing nucleotide triphosphate hydrolases"/>
    <property type="match status" value="1"/>
</dbReference>
<name>A0A9X2N8N6_9PSEU</name>
<dbReference type="Proteomes" id="UP001144096">
    <property type="component" value="Unassembled WGS sequence"/>
</dbReference>
<dbReference type="EMBL" id="JAMXQV010000003">
    <property type="protein sequence ID" value="MCR6482601.1"/>
    <property type="molecule type" value="Genomic_DNA"/>
</dbReference>
<comment type="caution">
    <text evidence="4">The sequence shown here is derived from an EMBL/GenBank/DDBJ whole genome shotgun (WGS) entry which is preliminary data.</text>
</comment>
<evidence type="ECO:0000256" key="1">
    <source>
        <dbReference type="SAM" id="MobiDB-lite"/>
    </source>
</evidence>
<feature type="region of interest" description="Disordered" evidence="1">
    <location>
        <begin position="879"/>
        <end position="904"/>
    </location>
</feature>
<proteinExistence type="predicted"/>
<keyword evidence="2" id="KW-1133">Transmembrane helix</keyword>
<feature type="compositionally biased region" description="Acidic residues" evidence="1">
    <location>
        <begin position="879"/>
        <end position="888"/>
    </location>
</feature>
<evidence type="ECO:0000256" key="2">
    <source>
        <dbReference type="SAM" id="Phobius"/>
    </source>
</evidence>
<evidence type="ECO:0000313" key="4">
    <source>
        <dbReference type="EMBL" id="MCR6482601.1"/>
    </source>
</evidence>
<feature type="transmembrane region" description="Helical" evidence="2">
    <location>
        <begin position="770"/>
        <end position="790"/>
    </location>
</feature>
<dbReference type="PROSITE" id="PS50837">
    <property type="entry name" value="NACHT"/>
    <property type="match status" value="1"/>
</dbReference>
<feature type="domain" description="NACHT" evidence="3">
    <location>
        <begin position="123"/>
        <end position="251"/>
    </location>
</feature>
<reference evidence="4" key="1">
    <citation type="submission" date="2022-06" db="EMBL/GenBank/DDBJ databases">
        <title>Amycolatopsis iheyaensis sp. nov., a new species of the genus Amycolatopsis isolated from soil in Iheya island, Japan.</title>
        <authorList>
            <person name="Ngamcharungchit C."/>
            <person name="Kanto H."/>
            <person name="Take A."/>
            <person name="Intra B."/>
            <person name="Matsumoto A."/>
            <person name="Panbangred W."/>
            <person name="Inahashi Y."/>
        </authorList>
    </citation>
    <scope>NUCLEOTIDE SEQUENCE</scope>
    <source>
        <strain evidence="4">OK19-0408</strain>
    </source>
</reference>
<dbReference type="Pfam" id="PF05729">
    <property type="entry name" value="NACHT"/>
    <property type="match status" value="1"/>
</dbReference>
<organism evidence="4 5">
    <name type="scientific">Amycolatopsis iheyensis</name>
    <dbReference type="NCBI Taxonomy" id="2945988"/>
    <lineage>
        <taxon>Bacteria</taxon>
        <taxon>Bacillati</taxon>
        <taxon>Actinomycetota</taxon>
        <taxon>Actinomycetes</taxon>
        <taxon>Pseudonocardiales</taxon>
        <taxon>Pseudonocardiaceae</taxon>
        <taxon>Amycolatopsis</taxon>
    </lineage>
</organism>
<dbReference type="InterPro" id="IPR007111">
    <property type="entry name" value="NACHT_NTPase"/>
</dbReference>